<keyword evidence="1 3" id="KW-0963">Cytoplasm</keyword>
<evidence type="ECO:0000256" key="1">
    <source>
        <dbReference type="ARBA" id="ARBA00022490"/>
    </source>
</evidence>
<keyword evidence="5" id="KW-1185">Reference proteome</keyword>
<comment type="caution">
    <text evidence="4">The sequence shown here is derived from an EMBL/GenBank/DDBJ whole genome shotgun (WGS) entry which is preliminary data.</text>
</comment>
<dbReference type="PANTHER" id="PTHR30308:SF2">
    <property type="entry name" value="SSRA-BINDING PROTEIN"/>
    <property type="match status" value="1"/>
</dbReference>
<comment type="function">
    <text evidence="3">Required for rescue of stalled ribosomes mediated by trans-translation. Binds to transfer-messenger RNA (tmRNA), required for stable association of tmRNA with ribosomes. tmRNA and SmpB together mimic tRNA shape, replacing the anticodon stem-loop with SmpB. tmRNA is encoded by the ssrA gene; the 2 termini fold to resemble tRNA(Ala) and it encodes a 'tag peptide', a short internal open reading frame. During trans-translation Ala-aminoacylated tmRNA acts like a tRNA, entering the A-site of stalled ribosomes, displacing the stalled mRNA. The ribosome then switches to translate the ORF on the tmRNA; the nascent peptide is terminated with the 'tag peptide' encoded by the tmRNA and targeted for degradation. The ribosome is freed to recommence translation, which seems to be the essential function of trans-translation.</text>
</comment>
<keyword evidence="2 3" id="KW-0694">RNA-binding</keyword>
<gene>
    <name evidence="3 4" type="primary">smpB</name>
    <name evidence="4" type="ORF">EUAN_12770</name>
</gene>
<dbReference type="NCBIfam" id="NF003843">
    <property type="entry name" value="PRK05422.1"/>
    <property type="match status" value="1"/>
</dbReference>
<dbReference type="SUPFAM" id="SSF74982">
    <property type="entry name" value="Small protein B (SmpB)"/>
    <property type="match status" value="1"/>
</dbReference>
<accession>A0A1S1V7R7</accession>
<comment type="subcellular location">
    <subcellularLocation>
        <location evidence="3">Cytoplasm</location>
    </subcellularLocation>
    <text evidence="3">The tmRNA-SmpB complex associates with stalled 70S ribosomes.</text>
</comment>
<dbReference type="GO" id="GO:0070930">
    <property type="term" value="P:trans-translation-dependent protein tagging"/>
    <property type="evidence" value="ECO:0007669"/>
    <property type="project" value="TreeGrafter"/>
</dbReference>
<comment type="similarity">
    <text evidence="3">Belongs to the SmpB family.</text>
</comment>
<dbReference type="CDD" id="cd09294">
    <property type="entry name" value="SmpB"/>
    <property type="match status" value="1"/>
</dbReference>
<evidence type="ECO:0000313" key="4">
    <source>
        <dbReference type="EMBL" id="OHW62207.1"/>
    </source>
</evidence>
<dbReference type="Pfam" id="PF01668">
    <property type="entry name" value="SmpB"/>
    <property type="match status" value="1"/>
</dbReference>
<organism evidence="4 5">
    <name type="scientific">Andreesenia angusta</name>
    <dbReference type="NCBI Taxonomy" id="39480"/>
    <lineage>
        <taxon>Bacteria</taxon>
        <taxon>Bacillati</taxon>
        <taxon>Bacillota</taxon>
        <taxon>Tissierellia</taxon>
        <taxon>Tissierellales</taxon>
        <taxon>Gottschalkiaceae</taxon>
        <taxon>Andreesenia</taxon>
    </lineage>
</organism>
<name>A0A1S1V7R7_9FIRM</name>
<dbReference type="GO" id="GO:0070929">
    <property type="term" value="P:trans-translation"/>
    <property type="evidence" value="ECO:0007669"/>
    <property type="project" value="UniProtKB-UniRule"/>
</dbReference>
<dbReference type="PANTHER" id="PTHR30308">
    <property type="entry name" value="TMRNA-BINDING COMPONENT OF TRANS-TRANSLATION TAGGING COMPLEX"/>
    <property type="match status" value="1"/>
</dbReference>
<dbReference type="InterPro" id="IPR000037">
    <property type="entry name" value="SsrA-bd_prot"/>
</dbReference>
<dbReference type="NCBIfam" id="TIGR00086">
    <property type="entry name" value="smpB"/>
    <property type="match status" value="1"/>
</dbReference>
<proteinExistence type="inferred from homology"/>
<dbReference type="EMBL" id="MKIE01000004">
    <property type="protein sequence ID" value="OHW62207.1"/>
    <property type="molecule type" value="Genomic_DNA"/>
</dbReference>
<dbReference type="Gene3D" id="2.40.280.10">
    <property type="match status" value="1"/>
</dbReference>
<sequence length="154" mass="17739">MIDMAVGKILAKNRKATYDYFIEDKLEVGIVLKGTEVKSIRQGKLNLKDSYASIDDGEVYINNMHISPYEQGNIYNVDPVRKRKLLLNKREITKLLGYIKQKGYALIPLSVYLKQGKVKIELGVARGKKNYDKRADIAKKDAERRIKQHMSEKH</sequence>
<protein>
    <recommendedName>
        <fullName evidence="3">SsrA-binding protein</fullName>
    </recommendedName>
    <alternativeName>
        <fullName evidence="3">Small protein B</fullName>
    </alternativeName>
</protein>
<dbReference type="InterPro" id="IPR023620">
    <property type="entry name" value="SmpB"/>
</dbReference>
<dbReference type="Proteomes" id="UP000180254">
    <property type="component" value="Unassembled WGS sequence"/>
</dbReference>
<evidence type="ECO:0000256" key="2">
    <source>
        <dbReference type="ARBA" id="ARBA00022884"/>
    </source>
</evidence>
<dbReference type="GO" id="GO:0005829">
    <property type="term" value="C:cytosol"/>
    <property type="evidence" value="ECO:0007669"/>
    <property type="project" value="TreeGrafter"/>
</dbReference>
<evidence type="ECO:0000256" key="3">
    <source>
        <dbReference type="HAMAP-Rule" id="MF_00023"/>
    </source>
</evidence>
<reference evidence="4 5" key="1">
    <citation type="submission" date="2016-09" db="EMBL/GenBank/DDBJ databases">
        <title>Genome sequence of Eubacterium angustum.</title>
        <authorList>
            <person name="Poehlein A."/>
            <person name="Daniel R."/>
        </authorList>
    </citation>
    <scope>NUCLEOTIDE SEQUENCE [LARGE SCALE GENOMIC DNA]</scope>
    <source>
        <strain evidence="4 5">DSM 1989</strain>
    </source>
</reference>
<dbReference type="AlphaFoldDB" id="A0A1S1V7R7"/>
<dbReference type="GO" id="GO:0003723">
    <property type="term" value="F:RNA binding"/>
    <property type="evidence" value="ECO:0007669"/>
    <property type="project" value="UniProtKB-UniRule"/>
</dbReference>
<dbReference type="STRING" id="39480.EUAN_12770"/>
<dbReference type="HAMAP" id="MF_00023">
    <property type="entry name" value="SmpB"/>
    <property type="match status" value="1"/>
</dbReference>
<evidence type="ECO:0000313" key="5">
    <source>
        <dbReference type="Proteomes" id="UP000180254"/>
    </source>
</evidence>